<feature type="transmembrane region" description="Helical" evidence="10">
    <location>
        <begin position="193"/>
        <end position="211"/>
    </location>
</feature>
<feature type="transmembrane region" description="Helical" evidence="10">
    <location>
        <begin position="43"/>
        <end position="64"/>
    </location>
</feature>
<feature type="transmembrane region" description="Helical" evidence="10">
    <location>
        <begin position="145"/>
        <end position="166"/>
    </location>
</feature>
<keyword evidence="3" id="KW-1003">Cell membrane</keyword>
<evidence type="ECO:0000256" key="1">
    <source>
        <dbReference type="ARBA" id="ARBA00004651"/>
    </source>
</evidence>
<feature type="transmembrane region" description="Helical" evidence="10">
    <location>
        <begin position="76"/>
        <end position="95"/>
    </location>
</feature>
<comment type="similarity">
    <text evidence="9">Belongs to the binding-protein-dependent transport system permease family. LivHM subfamily.</text>
</comment>
<evidence type="ECO:0000256" key="10">
    <source>
        <dbReference type="SAM" id="Phobius"/>
    </source>
</evidence>
<dbReference type="PANTHER" id="PTHR11795:SF371">
    <property type="entry name" value="HIGH-AFFINITY BRANCHED-CHAIN AMINO ACID TRANSPORT SYSTEM PERMEASE PROTEIN LIVH"/>
    <property type="match status" value="1"/>
</dbReference>
<feature type="transmembrane region" description="Helical" evidence="10">
    <location>
        <begin position="107"/>
        <end position="133"/>
    </location>
</feature>
<evidence type="ECO:0000256" key="6">
    <source>
        <dbReference type="ARBA" id="ARBA00022970"/>
    </source>
</evidence>
<feature type="transmembrane region" description="Helical" evidence="10">
    <location>
        <begin position="17"/>
        <end position="37"/>
    </location>
</feature>
<protein>
    <recommendedName>
        <fullName evidence="12">Branched-chain amino acid ABC transporter permease</fullName>
    </recommendedName>
</protein>
<name>A0A382Y7R6_9ZZZZ</name>
<gene>
    <name evidence="11" type="ORF">METZ01_LOCUS432216</name>
</gene>
<dbReference type="GO" id="GO:0015808">
    <property type="term" value="P:L-alanine transport"/>
    <property type="evidence" value="ECO:0007669"/>
    <property type="project" value="TreeGrafter"/>
</dbReference>
<dbReference type="PANTHER" id="PTHR11795">
    <property type="entry name" value="BRANCHED-CHAIN AMINO ACID TRANSPORT SYSTEM PERMEASE PROTEIN LIVH"/>
    <property type="match status" value="1"/>
</dbReference>
<dbReference type="GO" id="GO:0005304">
    <property type="term" value="F:L-valine transmembrane transporter activity"/>
    <property type="evidence" value="ECO:0007669"/>
    <property type="project" value="TreeGrafter"/>
</dbReference>
<accession>A0A382Y7R6</accession>
<dbReference type="InterPro" id="IPR001851">
    <property type="entry name" value="ABC_transp_permease"/>
</dbReference>
<comment type="subcellular location">
    <subcellularLocation>
        <location evidence="1">Cell membrane</location>
        <topology evidence="1">Multi-pass membrane protein</topology>
    </subcellularLocation>
</comment>
<evidence type="ECO:0000256" key="8">
    <source>
        <dbReference type="ARBA" id="ARBA00023136"/>
    </source>
</evidence>
<dbReference type="GO" id="GO:0015192">
    <property type="term" value="F:L-phenylalanine transmembrane transporter activity"/>
    <property type="evidence" value="ECO:0007669"/>
    <property type="project" value="TreeGrafter"/>
</dbReference>
<keyword evidence="2" id="KW-0813">Transport</keyword>
<evidence type="ECO:0000313" key="11">
    <source>
        <dbReference type="EMBL" id="SVD79362.1"/>
    </source>
</evidence>
<organism evidence="11">
    <name type="scientific">marine metagenome</name>
    <dbReference type="NCBI Taxonomy" id="408172"/>
    <lineage>
        <taxon>unclassified sequences</taxon>
        <taxon>metagenomes</taxon>
        <taxon>ecological metagenomes</taxon>
    </lineage>
</organism>
<evidence type="ECO:0000256" key="3">
    <source>
        <dbReference type="ARBA" id="ARBA00022475"/>
    </source>
</evidence>
<evidence type="ECO:0000256" key="4">
    <source>
        <dbReference type="ARBA" id="ARBA00022519"/>
    </source>
</evidence>
<proteinExistence type="inferred from homology"/>
<dbReference type="GO" id="GO:1903806">
    <property type="term" value="P:L-isoleucine import across plasma membrane"/>
    <property type="evidence" value="ECO:0007669"/>
    <property type="project" value="TreeGrafter"/>
</dbReference>
<dbReference type="GO" id="GO:0015190">
    <property type="term" value="F:L-leucine transmembrane transporter activity"/>
    <property type="evidence" value="ECO:0007669"/>
    <property type="project" value="TreeGrafter"/>
</dbReference>
<dbReference type="GO" id="GO:0015188">
    <property type="term" value="F:L-isoleucine transmembrane transporter activity"/>
    <property type="evidence" value="ECO:0007669"/>
    <property type="project" value="TreeGrafter"/>
</dbReference>
<dbReference type="GO" id="GO:0042941">
    <property type="term" value="P:D-alanine transmembrane transport"/>
    <property type="evidence" value="ECO:0007669"/>
    <property type="project" value="TreeGrafter"/>
</dbReference>
<keyword evidence="8 10" id="KW-0472">Membrane</keyword>
<keyword evidence="7 10" id="KW-1133">Transmembrane helix</keyword>
<dbReference type="InterPro" id="IPR052157">
    <property type="entry name" value="BCAA_transport_permease"/>
</dbReference>
<reference evidence="11" key="1">
    <citation type="submission" date="2018-05" db="EMBL/GenBank/DDBJ databases">
        <authorList>
            <person name="Lanie J.A."/>
            <person name="Ng W.-L."/>
            <person name="Kazmierczak K.M."/>
            <person name="Andrzejewski T.M."/>
            <person name="Davidsen T.M."/>
            <person name="Wayne K.J."/>
            <person name="Tettelin H."/>
            <person name="Glass J.I."/>
            <person name="Rusch D."/>
            <person name="Podicherti R."/>
            <person name="Tsui H.-C.T."/>
            <person name="Winkler M.E."/>
        </authorList>
    </citation>
    <scope>NUCLEOTIDE SEQUENCE</scope>
</reference>
<sequence>MDLNNLISMRVNMKLNVNYFLILFTIILIFLSLISVIKLELVVNGLVMGSIISLGAIGLTLIYGNLKFAHIAHGDFMTISAYIVLFMLIVPLNRIGMTAVGLGPFTFGYPLLIALPFAIIFSVAIAIALDLAIYRRLRNRGVNTIFLAMASLGVAIAGRGLVQLIWGGDIQQFPRMSKLFFQLPMNVRIPPDALFIAAVSLTLTLFLHFFLTRSRMGKAMRATADNIELARVAGINTELVLRWTWVLGIGFAAVAGVL</sequence>
<dbReference type="CDD" id="cd06582">
    <property type="entry name" value="TM_PBP1_LivH_like"/>
    <property type="match status" value="1"/>
</dbReference>
<evidence type="ECO:0000256" key="9">
    <source>
        <dbReference type="ARBA" id="ARBA00037998"/>
    </source>
</evidence>
<dbReference type="EMBL" id="UINC01173653">
    <property type="protein sequence ID" value="SVD79362.1"/>
    <property type="molecule type" value="Genomic_DNA"/>
</dbReference>
<keyword evidence="4" id="KW-0997">Cell inner membrane</keyword>
<dbReference type="AlphaFoldDB" id="A0A382Y7R6"/>
<evidence type="ECO:0000256" key="5">
    <source>
        <dbReference type="ARBA" id="ARBA00022692"/>
    </source>
</evidence>
<feature type="non-terminal residue" evidence="11">
    <location>
        <position position="258"/>
    </location>
</feature>
<evidence type="ECO:0000256" key="2">
    <source>
        <dbReference type="ARBA" id="ARBA00022448"/>
    </source>
</evidence>
<evidence type="ECO:0008006" key="12">
    <source>
        <dbReference type="Google" id="ProtNLM"/>
    </source>
</evidence>
<dbReference type="GO" id="GO:0005886">
    <property type="term" value="C:plasma membrane"/>
    <property type="evidence" value="ECO:0007669"/>
    <property type="project" value="UniProtKB-SubCell"/>
</dbReference>
<dbReference type="Pfam" id="PF02653">
    <property type="entry name" value="BPD_transp_2"/>
    <property type="match status" value="1"/>
</dbReference>
<keyword evidence="5 10" id="KW-0812">Transmembrane</keyword>
<feature type="transmembrane region" description="Helical" evidence="10">
    <location>
        <begin position="239"/>
        <end position="257"/>
    </location>
</feature>
<evidence type="ECO:0000256" key="7">
    <source>
        <dbReference type="ARBA" id="ARBA00022989"/>
    </source>
</evidence>
<keyword evidence="6" id="KW-0029">Amino-acid transport</keyword>